<dbReference type="STRING" id="633440.SAMN05421869_1433"/>
<evidence type="ECO:0000313" key="1">
    <source>
        <dbReference type="EMBL" id="SDM40547.1"/>
    </source>
</evidence>
<accession>A0A1G9SYZ0</accession>
<dbReference type="AlphaFoldDB" id="A0A1G9SYZ0"/>
<dbReference type="OrthoDB" id="3796897at2"/>
<evidence type="ECO:0000313" key="2">
    <source>
        <dbReference type="Proteomes" id="UP000199202"/>
    </source>
</evidence>
<keyword evidence="2" id="KW-1185">Reference proteome</keyword>
<protein>
    <submittedName>
        <fullName evidence="1">Uncharacterized protein</fullName>
    </submittedName>
</protein>
<sequence length="398" mass="43850">MRHAGDGEPADLLLSAVRTYWGERHGGARCVVAEAYGEDLRVVARTLMVAKAVCGLLSARLVVLAEPEWKRLAEAFGSTGDVRPQAPPTAVVTSRVDRAGVSDVPVVHVHGTGGLRAYAVFPDQGPVSYQDELPARIGAFFERHVWPRRQAIRPSAERAAWRSKSGYQIRTETERRQLRYYGCARLGLDPDRPTITVFGHEPGDRELFEATAAYAAASDAANWLFLDPVACDHPRIRSVTGSLTTNLLWSVTDVGVTFGDSDLPAYGIPVIQAGWSEGGACGATHVVRSPGELRRLLDEAIARHAKGDSLLGPEQRERARLWLWLRRCGADVPTQLLPHWAYGDDYARALAVNLANAERDGDPLYGAVRRLWDRRDPVLTRFDFQNLDVTFTPEGSPR</sequence>
<gene>
    <name evidence="1" type="ORF">SAMN05421869_1433</name>
</gene>
<proteinExistence type="predicted"/>
<dbReference type="RefSeq" id="WP_143044244.1">
    <property type="nucleotide sequence ID" value="NZ_FNDJ01000043.1"/>
</dbReference>
<name>A0A1G9SYZ0_9ACTN</name>
<dbReference type="EMBL" id="FNDJ01000043">
    <property type="protein sequence ID" value="SDM40547.1"/>
    <property type="molecule type" value="Genomic_DNA"/>
</dbReference>
<dbReference type="Proteomes" id="UP000199202">
    <property type="component" value="Unassembled WGS sequence"/>
</dbReference>
<organism evidence="1 2">
    <name type="scientific">Nonomuraea jiangxiensis</name>
    <dbReference type="NCBI Taxonomy" id="633440"/>
    <lineage>
        <taxon>Bacteria</taxon>
        <taxon>Bacillati</taxon>
        <taxon>Actinomycetota</taxon>
        <taxon>Actinomycetes</taxon>
        <taxon>Streptosporangiales</taxon>
        <taxon>Streptosporangiaceae</taxon>
        <taxon>Nonomuraea</taxon>
    </lineage>
</organism>
<reference evidence="1 2" key="1">
    <citation type="submission" date="2016-10" db="EMBL/GenBank/DDBJ databases">
        <authorList>
            <person name="de Groot N.N."/>
        </authorList>
    </citation>
    <scope>NUCLEOTIDE SEQUENCE [LARGE SCALE GENOMIC DNA]</scope>
    <source>
        <strain evidence="1 2">CGMCC 4.6533</strain>
    </source>
</reference>